<keyword evidence="5" id="KW-1185">Reference proteome</keyword>
<organism evidence="4 5">
    <name type="scientific">Exophiala xenobiotica</name>
    <dbReference type="NCBI Taxonomy" id="348802"/>
    <lineage>
        <taxon>Eukaryota</taxon>
        <taxon>Fungi</taxon>
        <taxon>Dikarya</taxon>
        <taxon>Ascomycota</taxon>
        <taxon>Pezizomycotina</taxon>
        <taxon>Eurotiomycetes</taxon>
        <taxon>Chaetothyriomycetidae</taxon>
        <taxon>Chaetothyriales</taxon>
        <taxon>Herpotrichiellaceae</taxon>
        <taxon>Exophiala</taxon>
    </lineage>
</organism>
<dbReference type="Pfam" id="PF20639">
    <property type="entry name" value="Rrn6_K-rich"/>
    <property type="match status" value="1"/>
</dbReference>
<evidence type="ECO:0000259" key="2">
    <source>
        <dbReference type="Pfam" id="PF10214"/>
    </source>
</evidence>
<dbReference type="EMBL" id="KN847321">
    <property type="protein sequence ID" value="KIW52344.1"/>
    <property type="molecule type" value="Genomic_DNA"/>
</dbReference>
<dbReference type="GO" id="GO:0070860">
    <property type="term" value="C:RNA polymerase I core factor complex"/>
    <property type="evidence" value="ECO:0007669"/>
    <property type="project" value="TreeGrafter"/>
</dbReference>
<dbReference type="Proteomes" id="UP000054342">
    <property type="component" value="Unassembled WGS sequence"/>
</dbReference>
<feature type="compositionally biased region" description="Low complexity" evidence="1">
    <location>
        <begin position="810"/>
        <end position="829"/>
    </location>
</feature>
<name>A0A0D2EWZ5_9EURO</name>
<feature type="compositionally biased region" description="Basic residues" evidence="1">
    <location>
        <begin position="990"/>
        <end position="1005"/>
    </location>
</feature>
<dbReference type="HOGENOM" id="CLU_296124_0_0_1"/>
<protein>
    <recommendedName>
        <fullName evidence="6">RNA polymerase I-specific transcription initiation factor RRN6-like protein</fullName>
    </recommendedName>
</protein>
<dbReference type="GeneID" id="25329894"/>
<dbReference type="InterPro" id="IPR019350">
    <property type="entry name" value="RNA_pol_I-sp_TIF_RRN6-like"/>
</dbReference>
<gene>
    <name evidence="4" type="ORF">PV05_07986</name>
</gene>
<feature type="compositionally biased region" description="Polar residues" evidence="1">
    <location>
        <begin position="952"/>
        <end position="979"/>
    </location>
</feature>
<evidence type="ECO:0008006" key="6">
    <source>
        <dbReference type="Google" id="ProtNLM"/>
    </source>
</evidence>
<evidence type="ECO:0000256" key="1">
    <source>
        <dbReference type="SAM" id="MobiDB-lite"/>
    </source>
</evidence>
<dbReference type="GO" id="GO:0042790">
    <property type="term" value="P:nucleolar large rRNA transcription by RNA polymerase I"/>
    <property type="evidence" value="ECO:0007669"/>
    <property type="project" value="TreeGrafter"/>
</dbReference>
<dbReference type="OrthoDB" id="4090074at2759"/>
<evidence type="ECO:0000313" key="4">
    <source>
        <dbReference type="EMBL" id="KIW52344.1"/>
    </source>
</evidence>
<dbReference type="InterPro" id="IPR048536">
    <property type="entry name" value="Rrn6_K-rich"/>
</dbReference>
<dbReference type="RefSeq" id="XP_013312928.1">
    <property type="nucleotide sequence ID" value="XM_013457474.1"/>
</dbReference>
<sequence length="1005" mass="110716">MANTERARRLRHAHETNTLSYGHFGTPKYDNEAHIWSFLRQNRIPPRDEGGSIKVNSTGFQLLHERIKRLSPGPTLPPLDIDDSYPQSGKNALLKQLPDVALLSKCLPTTHVGAHADRSVPVLGNLLTFGSAKVSSQLRQRQNDPPTRPIAALAAGRCNEELQLIELGAEDISSQNDIVHDEKCSLPCVLSGTSASWSNSAERIRHVSSAGISSQRFLVVRASGTSILAPIIMSSCLAAQKSDGVSTANQSFVDPSLVLTIPSSRTGESPHAHAALNPTDPSLVAIVDVNGQWSIWKILGRRAWTARVLYRALLKGSNDLTPSSGVAVSRSDPSNLDDWHRVCWLRDSEKSSERVLVCNRRLAVVFDIRGSIDGQVDVRLGPHSDGNQILDIRNSESQPFLVLVLTTSRLLLFSSQEVNEKGRSGYDPLRLVCSWNHFRGRSDLNLRMSTLELARDIFILLYSLNSNLAVLYRFGHEIPGSHAVSLHDPSIFDMPPELQKRMSSMIDLTLYAVDFVVHDNSPDEANYGLVKMIACTTDGTILEAVYKHPFKQSRPATKSFGLVPRLRLPNKPARSVLSTKLVADSDDSSTDALGDVNDIDDFVVADRTEDQEPHSIENLNPKTTSPLSEYHPYLRNWQRLLDYDRFRLAEYQAPPLRIALKTALRRFRGLQLRDDPGPMQLVAQLVSEHQITDVERESEAVMALLGTIQHRADLEIQSAGLGEDIPALSAGQTLLQLYELASHSYVQSFGENMMDRNRVNRERLVRQVAAEVFLGDLIIKSSKKPDTPNTPNPNIPVESGTELPSSPPEAQSDASRAAASQPSTSQSPAVEEEPAVTRLRGYASFRERGPPLRLSRQASTSNILYHLPDSIDEDPAEYSYHSTNHRLKLAQQEAAAQSLDPRERRNAARQAARLQKKLDKTAKIGQEAMMQQRVVPGIASLGRGMGLPGREVQSSQVAVPGSSQGPGQSQVIPGLTMTQPERGAFGTRPMKAKAKDKGTKRRAGF</sequence>
<accession>A0A0D2EWZ5</accession>
<dbReference type="Pfam" id="PF10214">
    <property type="entry name" value="Rrn6_beta-prop"/>
    <property type="match status" value="1"/>
</dbReference>
<proteinExistence type="predicted"/>
<dbReference type="GO" id="GO:0001179">
    <property type="term" value="F:RNA polymerase I general transcription initiation factor binding"/>
    <property type="evidence" value="ECO:0007669"/>
    <property type="project" value="TreeGrafter"/>
</dbReference>
<reference evidence="4 5" key="1">
    <citation type="submission" date="2015-01" db="EMBL/GenBank/DDBJ databases">
        <title>The Genome Sequence of Exophiala xenobiotica CBS118157.</title>
        <authorList>
            <consortium name="The Broad Institute Genomics Platform"/>
            <person name="Cuomo C."/>
            <person name="de Hoog S."/>
            <person name="Gorbushina A."/>
            <person name="Stielow B."/>
            <person name="Teixiera M."/>
            <person name="Abouelleil A."/>
            <person name="Chapman S.B."/>
            <person name="Priest M."/>
            <person name="Young S.K."/>
            <person name="Wortman J."/>
            <person name="Nusbaum C."/>
            <person name="Birren B."/>
        </authorList>
    </citation>
    <scope>NUCLEOTIDE SEQUENCE [LARGE SCALE GENOMIC DNA]</scope>
    <source>
        <strain evidence="4 5">CBS 118157</strain>
    </source>
</reference>
<feature type="domain" description="RRN6 beta-propeller" evidence="2">
    <location>
        <begin position="121"/>
        <end position="495"/>
    </location>
</feature>
<dbReference type="STRING" id="348802.A0A0D2EWZ5"/>
<feature type="region of interest" description="Disordered" evidence="1">
    <location>
        <begin position="948"/>
        <end position="1005"/>
    </location>
</feature>
<dbReference type="GO" id="GO:0001163">
    <property type="term" value="F:RNA polymerase I transcription regulatory region sequence-specific DNA binding"/>
    <property type="evidence" value="ECO:0007669"/>
    <property type="project" value="TreeGrafter"/>
</dbReference>
<feature type="domain" description="RRN6 K-rich C-terminal" evidence="3">
    <location>
        <begin position="868"/>
        <end position="1005"/>
    </location>
</feature>
<feature type="region of interest" description="Disordered" evidence="1">
    <location>
        <begin position="781"/>
        <end position="836"/>
    </location>
</feature>
<dbReference type="InterPro" id="IPR048535">
    <property type="entry name" value="RRN6_beta-prop"/>
</dbReference>
<evidence type="ECO:0000313" key="5">
    <source>
        <dbReference type="Proteomes" id="UP000054342"/>
    </source>
</evidence>
<evidence type="ECO:0000259" key="3">
    <source>
        <dbReference type="Pfam" id="PF20639"/>
    </source>
</evidence>
<dbReference type="PANTHER" id="PTHR28221:SF2">
    <property type="entry name" value="RNA POLYMERASE I-SPECIFIC TRANSCRIPTION INITIATION FACTOR RRN6"/>
    <property type="match status" value="1"/>
</dbReference>
<dbReference type="AlphaFoldDB" id="A0A0D2EWZ5"/>
<dbReference type="PANTHER" id="PTHR28221">
    <property type="entry name" value="RNA POLYMERASE I-SPECIFIC TRANSCRIPTION INITIATION FACTOR RRN6"/>
    <property type="match status" value="1"/>
</dbReference>